<feature type="domain" description="5'-3' exoribonuclease 1 D1" evidence="3">
    <location>
        <begin position="119"/>
        <end position="309"/>
    </location>
</feature>
<dbReference type="EMBL" id="MCGN01000001">
    <property type="protein sequence ID" value="ORZ03213.1"/>
    <property type="molecule type" value="Genomic_DNA"/>
</dbReference>
<evidence type="ECO:0000313" key="6">
    <source>
        <dbReference type="Proteomes" id="UP000242180"/>
    </source>
</evidence>
<evidence type="ECO:0000313" key="5">
    <source>
        <dbReference type="EMBL" id="ORZ03213.1"/>
    </source>
</evidence>
<dbReference type="AlphaFoldDB" id="A0A1X2HUI9"/>
<dbReference type="SMR" id="A0A1X2HUI9"/>
<evidence type="ECO:0000259" key="4">
    <source>
        <dbReference type="Pfam" id="PF18334"/>
    </source>
</evidence>
<dbReference type="GO" id="GO:0005634">
    <property type="term" value="C:nucleus"/>
    <property type="evidence" value="ECO:0007669"/>
    <property type="project" value="TreeGrafter"/>
</dbReference>
<dbReference type="Pfam" id="PF17846">
    <property type="entry name" value="XRN_M"/>
    <property type="match status" value="1"/>
</dbReference>
<dbReference type="Pfam" id="PF18129">
    <property type="entry name" value="SH3_12"/>
    <property type="match status" value="1"/>
</dbReference>
<dbReference type="PANTHER" id="PTHR12341">
    <property type="entry name" value="5'-&gt;3' EXORIBONUCLEASE"/>
    <property type="match status" value="1"/>
</dbReference>
<comment type="caution">
    <text evidence="5">The sequence shown here is derived from an EMBL/GenBank/DDBJ whole genome shotgun (WGS) entry which is preliminary data.</text>
</comment>
<evidence type="ECO:0000259" key="2">
    <source>
        <dbReference type="Pfam" id="PF18129"/>
    </source>
</evidence>
<organism evidence="5 6">
    <name type="scientific">Syncephalastrum racemosum</name>
    <name type="common">Filamentous fungus</name>
    <dbReference type="NCBI Taxonomy" id="13706"/>
    <lineage>
        <taxon>Eukaryota</taxon>
        <taxon>Fungi</taxon>
        <taxon>Fungi incertae sedis</taxon>
        <taxon>Mucoromycota</taxon>
        <taxon>Mucoromycotina</taxon>
        <taxon>Mucoromycetes</taxon>
        <taxon>Mucorales</taxon>
        <taxon>Syncephalastraceae</taxon>
        <taxon>Syncephalastrum</taxon>
    </lineage>
</organism>
<feature type="domain" description="Exoribonuclease Xrn1 D2/D3" evidence="4">
    <location>
        <begin position="314"/>
        <end position="541"/>
    </location>
</feature>
<dbReference type="InterPro" id="IPR040992">
    <property type="entry name" value="XRN1_D1"/>
</dbReference>
<dbReference type="InterPro" id="IPR047008">
    <property type="entry name" value="XRN1_SH3_sf"/>
</dbReference>
<evidence type="ECO:0000259" key="1">
    <source>
        <dbReference type="Pfam" id="PF17846"/>
    </source>
</evidence>
<name>A0A1X2HUI9_SYNRA</name>
<dbReference type="PANTHER" id="PTHR12341:SF7">
    <property type="entry name" value="5'-3' EXORIBONUCLEASE 1"/>
    <property type="match status" value="1"/>
</dbReference>
<dbReference type="Pfam" id="PF18332">
    <property type="entry name" value="XRN1_D1"/>
    <property type="match status" value="1"/>
</dbReference>
<evidence type="ECO:0000259" key="3">
    <source>
        <dbReference type="Pfam" id="PF18332"/>
    </source>
</evidence>
<gene>
    <name evidence="5" type="ORF">BCR43DRAFT_40058</name>
</gene>
<dbReference type="InterPro" id="IPR041385">
    <property type="entry name" value="SH3_12"/>
</dbReference>
<dbReference type="STRING" id="13706.A0A1X2HUI9"/>
<dbReference type="GO" id="GO:0003723">
    <property type="term" value="F:RNA binding"/>
    <property type="evidence" value="ECO:0007669"/>
    <property type="project" value="TreeGrafter"/>
</dbReference>
<reference evidence="5 6" key="1">
    <citation type="submission" date="2016-07" db="EMBL/GenBank/DDBJ databases">
        <title>Pervasive Adenine N6-methylation of Active Genes in Fungi.</title>
        <authorList>
            <consortium name="DOE Joint Genome Institute"/>
            <person name="Mondo S.J."/>
            <person name="Dannebaum R.O."/>
            <person name="Kuo R.C."/>
            <person name="Labutti K."/>
            <person name="Haridas S."/>
            <person name="Kuo A."/>
            <person name="Salamov A."/>
            <person name="Ahrendt S.R."/>
            <person name="Lipzen A."/>
            <person name="Sullivan W."/>
            <person name="Andreopoulos W.B."/>
            <person name="Clum A."/>
            <person name="Lindquist E."/>
            <person name="Daum C."/>
            <person name="Ramamoorthy G.K."/>
            <person name="Gryganskyi A."/>
            <person name="Culley D."/>
            <person name="Magnuson J.K."/>
            <person name="James T.Y."/>
            <person name="O'Malley M.A."/>
            <person name="Stajich J.E."/>
            <person name="Spatafora J.W."/>
            <person name="Visel A."/>
            <person name="Grigoriev I.V."/>
        </authorList>
    </citation>
    <scope>NUCLEOTIDE SEQUENCE [LARGE SCALE GENOMIC DNA]</scope>
    <source>
        <strain evidence="5 6">NRRL 2496</strain>
    </source>
</reference>
<dbReference type="OMA" id="PRFMEKE"/>
<proteinExistence type="predicted"/>
<dbReference type="Proteomes" id="UP000242180">
    <property type="component" value="Unassembled WGS sequence"/>
</dbReference>
<accession>A0A1X2HUI9</accession>
<dbReference type="Gene3D" id="1.25.40.1050">
    <property type="match status" value="1"/>
</dbReference>
<dbReference type="GO" id="GO:0016075">
    <property type="term" value="P:rRNA catabolic process"/>
    <property type="evidence" value="ECO:0007669"/>
    <property type="project" value="TreeGrafter"/>
</dbReference>
<dbReference type="InterPro" id="IPR027073">
    <property type="entry name" value="5_3_exoribonuclease"/>
</dbReference>
<protein>
    <submittedName>
        <fullName evidence="5">Uncharacterized protein</fullName>
    </submittedName>
</protein>
<keyword evidence="6" id="KW-1185">Reference proteome</keyword>
<dbReference type="InterPro" id="IPR041412">
    <property type="entry name" value="Xrn1_helical"/>
</dbReference>
<dbReference type="Gene3D" id="2.30.30.30">
    <property type="match status" value="1"/>
</dbReference>
<dbReference type="OrthoDB" id="372487at2759"/>
<dbReference type="InParanoid" id="A0A1X2HUI9"/>
<sequence length="654" mass="74314">MTDPFSPIGDFYPSDFDSDMNGKKQEWEAVVKIPFIDEKRLLEAMAKHEHQLSKEERARSEFGQPLKFVYDKSLANREKPLVYPSPLPAVFPDIHNCMAREVPFHLPALENGTKLQKHLLDNVKLGKHALAGFPSLDTIPHDAQLDLARVRVFDQESKNETMVITLKDRFNGAEVETSQIAKQLLYKRVYVHYPYLQEAVAIGVSDINSKYYMQISGKKKNIRQHEMDEDEKEDWKKRIGRVEYLSKKRLGLEVGKTEIGVHVCVLRGMKKTPEGAYVKEYVNPAQEDLVPLQMVVTRVASPDPRYIERPPPSVKEEFPVNSKAFFLGGVYYGTLATVTGHSGNDTVDISMIVPTEMRSAIEPSFGRQITKKQLDMVQYTPSYAVASELKLDPLVLSKLTSSLTIQDKGLQRINLGLNLKFEAKQLKVVGYTRKSRNGQWEFSNRAVELIKAYIDTFPQFIQLLHSKAKGSAMLRVQDMVWTESGSKEIQRMRHWLKENKVDDLPRAPLSTEELEEPFVRELEDIANQYHTQYFNNTFKKLIIHKIPRAILLLPADAESRLQGQSFKLGDRVLYALDAGPVPLATKGTVVGVQEKVVDVLFDSTFMGGQNLGGRCSDFRGLPLPHSCVINLSFPAFAQKPELSKRQQNQHPHHT</sequence>
<dbReference type="GO" id="GO:0000956">
    <property type="term" value="P:nuclear-transcribed mRNA catabolic process"/>
    <property type="evidence" value="ECO:0007669"/>
    <property type="project" value="TreeGrafter"/>
</dbReference>
<dbReference type="Gene3D" id="2.30.30.750">
    <property type="match status" value="1"/>
</dbReference>
<dbReference type="InterPro" id="IPR047007">
    <property type="entry name" value="XRN1_D1_sf"/>
</dbReference>
<dbReference type="GO" id="GO:0004534">
    <property type="term" value="F:5'-3' RNA exonuclease activity"/>
    <property type="evidence" value="ECO:0007669"/>
    <property type="project" value="TreeGrafter"/>
</dbReference>
<dbReference type="InterPro" id="IPR041106">
    <property type="entry name" value="XRN1_D2_D3"/>
</dbReference>
<dbReference type="InterPro" id="IPR014722">
    <property type="entry name" value="Rib_uL2_dom2"/>
</dbReference>
<feature type="domain" description="Xrn1 helical" evidence="1">
    <location>
        <begin position="1"/>
        <end position="71"/>
    </location>
</feature>
<feature type="domain" description="5'-3' exoribonuclease 1 SH3-like" evidence="2">
    <location>
        <begin position="564"/>
        <end position="630"/>
    </location>
</feature>
<dbReference type="Pfam" id="PF18334">
    <property type="entry name" value="XRN1_D2_D3"/>
    <property type="match status" value="1"/>
</dbReference>
<dbReference type="Gene3D" id="2.170.260.40">
    <property type="match status" value="1"/>
</dbReference>